<dbReference type="InterPro" id="IPR036817">
    <property type="entry name" value="Transthyretin/HIU_hydrolase_sf"/>
</dbReference>
<dbReference type="SUPFAM" id="SSF49472">
    <property type="entry name" value="Transthyretin (synonym: prealbumin)"/>
    <property type="match status" value="1"/>
</dbReference>
<dbReference type="Pfam" id="PF00576">
    <property type="entry name" value="Transthyretin"/>
    <property type="match status" value="1"/>
</dbReference>
<evidence type="ECO:0000256" key="7">
    <source>
        <dbReference type="PIRSR" id="PIRSR600895-51"/>
    </source>
</evidence>
<feature type="domain" description="Transthyretin/hydroxyisourate hydrolase" evidence="10">
    <location>
        <begin position="19"/>
        <end position="136"/>
    </location>
</feature>
<dbReference type="InterPro" id="IPR023419">
    <property type="entry name" value="Transthyretin_CS"/>
</dbReference>
<feature type="binding site" evidence="7">
    <location>
        <position position="134"/>
    </location>
    <ligand>
        <name>substrate</name>
    </ligand>
</feature>
<dbReference type="InterPro" id="IPR000895">
    <property type="entry name" value="Transthyretin/HIU_hydrolase"/>
</dbReference>
<protein>
    <recommendedName>
        <fullName evidence="8">5-hydroxyisourate hydrolase</fullName>
        <shortName evidence="8">HIU hydrolase</shortName>
        <shortName evidence="8">HIUHase</shortName>
        <ecNumber evidence="8">3.5.2.17</ecNumber>
    </recommendedName>
</protein>
<dbReference type="PANTHER" id="PTHR10395">
    <property type="entry name" value="URICASE AND TRANSTHYRETIN-RELATED"/>
    <property type="match status" value="1"/>
</dbReference>
<dbReference type="EC" id="3.5.2.17" evidence="8"/>
<dbReference type="Gene3D" id="2.60.40.180">
    <property type="entry name" value="Transthyretin/hydroxyisourate hydrolase domain"/>
    <property type="match status" value="1"/>
</dbReference>
<keyword evidence="9" id="KW-0732">Signal</keyword>
<dbReference type="GO" id="GO:0006144">
    <property type="term" value="P:purine nucleobase metabolic process"/>
    <property type="evidence" value="ECO:0007669"/>
    <property type="project" value="UniProtKB-KW"/>
</dbReference>
<dbReference type="CDD" id="cd05822">
    <property type="entry name" value="TLP_HIUase"/>
    <property type="match status" value="1"/>
</dbReference>
<comment type="function">
    <text evidence="2">Catalyzes the hydrolysis of 5-hydroxyisourate (HIU) to 2-oxo-4-hydroxy-4-carboxy-5-ureidoimidazoline (OHCU).</text>
</comment>
<dbReference type="GO" id="GO:0033971">
    <property type="term" value="F:hydroxyisourate hydrolase activity"/>
    <property type="evidence" value="ECO:0007669"/>
    <property type="project" value="UniProtKB-EC"/>
</dbReference>
<feature type="chain" id="PRO_5041449815" description="5-hydroxyisourate hydrolase" evidence="9">
    <location>
        <begin position="18"/>
        <end position="137"/>
    </location>
</feature>
<feature type="binding site" evidence="7">
    <location>
        <position position="65"/>
    </location>
    <ligand>
        <name>substrate</name>
    </ligand>
</feature>
<evidence type="ECO:0000259" key="10">
    <source>
        <dbReference type="SMART" id="SM00095"/>
    </source>
</evidence>
<comment type="similarity">
    <text evidence="3 8">Belongs to the transthyretin family. 5-hydroxyisourate hydrolase subfamily.</text>
</comment>
<organism evidence="11 12">
    <name type="scientific">Mesorhabditis spiculigera</name>
    <dbReference type="NCBI Taxonomy" id="96644"/>
    <lineage>
        <taxon>Eukaryota</taxon>
        <taxon>Metazoa</taxon>
        <taxon>Ecdysozoa</taxon>
        <taxon>Nematoda</taxon>
        <taxon>Chromadorea</taxon>
        <taxon>Rhabditida</taxon>
        <taxon>Rhabditina</taxon>
        <taxon>Rhabditomorpha</taxon>
        <taxon>Rhabditoidea</taxon>
        <taxon>Rhabditidae</taxon>
        <taxon>Mesorhabditinae</taxon>
        <taxon>Mesorhabditis</taxon>
    </lineage>
</organism>
<comment type="subunit">
    <text evidence="4 8">Homotetramer.</text>
</comment>
<keyword evidence="12" id="KW-1185">Reference proteome</keyword>
<sequence length="137" mass="15299">MHLIFAALSLFANTVMAADSASGLSTHVLDISQGKPGAGCNVETFRLDDKEWTLVGRSKTDENGRIASALVLDAEEVQLKNDTTYKLRFDTAEYYERDGIDCFYPHVEVMFRIADATRHFHVPITLAPYGYSTYKGQ</sequence>
<dbReference type="PRINTS" id="PR00189">
    <property type="entry name" value="TRNSTHYRETIN"/>
</dbReference>
<gene>
    <name evidence="11" type="ORF">MSPICULIGERA_LOCUS1637</name>
</gene>
<comment type="catalytic activity">
    <reaction evidence="1 8">
        <text>5-hydroxyisourate + H2O = 5-hydroxy-2-oxo-4-ureido-2,5-dihydro-1H-imidazole-5-carboxylate + H(+)</text>
        <dbReference type="Rhea" id="RHEA:23736"/>
        <dbReference type="ChEBI" id="CHEBI:15377"/>
        <dbReference type="ChEBI" id="CHEBI:15378"/>
        <dbReference type="ChEBI" id="CHEBI:18072"/>
        <dbReference type="ChEBI" id="CHEBI:58639"/>
        <dbReference type="EC" id="3.5.2.17"/>
    </reaction>
</comment>
<name>A0AA36FUH6_9BILA</name>
<dbReference type="NCBIfam" id="TIGR02962">
    <property type="entry name" value="hdxy_isourate"/>
    <property type="match status" value="1"/>
</dbReference>
<evidence type="ECO:0000256" key="5">
    <source>
        <dbReference type="ARBA" id="ARBA00022631"/>
    </source>
</evidence>
<dbReference type="Proteomes" id="UP001177023">
    <property type="component" value="Unassembled WGS sequence"/>
</dbReference>
<keyword evidence="6 8" id="KW-0378">Hydrolase</keyword>
<feature type="binding site" evidence="7">
    <location>
        <position position="27"/>
    </location>
    <ligand>
        <name>substrate</name>
    </ligand>
</feature>
<dbReference type="InterPro" id="IPR014306">
    <property type="entry name" value="Hydroxyisourate_hydrolase"/>
</dbReference>
<feature type="signal peptide" evidence="9">
    <location>
        <begin position="1"/>
        <end position="17"/>
    </location>
</feature>
<evidence type="ECO:0000313" key="11">
    <source>
        <dbReference type="EMBL" id="CAJ0560756.1"/>
    </source>
</evidence>
<dbReference type="EMBL" id="CATQJA010000492">
    <property type="protein sequence ID" value="CAJ0560756.1"/>
    <property type="molecule type" value="Genomic_DNA"/>
</dbReference>
<comment type="caution">
    <text evidence="11">The sequence shown here is derived from an EMBL/GenBank/DDBJ whole genome shotgun (WGS) entry which is preliminary data.</text>
</comment>
<accession>A0AA36FUH6</accession>
<dbReference type="SMART" id="SM00095">
    <property type="entry name" value="TR_THY"/>
    <property type="match status" value="1"/>
</dbReference>
<keyword evidence="5 8" id="KW-0659">Purine metabolism</keyword>
<evidence type="ECO:0000256" key="3">
    <source>
        <dbReference type="ARBA" id="ARBA00009850"/>
    </source>
</evidence>
<evidence type="ECO:0000256" key="4">
    <source>
        <dbReference type="ARBA" id="ARBA00011881"/>
    </source>
</evidence>
<evidence type="ECO:0000256" key="6">
    <source>
        <dbReference type="ARBA" id="ARBA00022801"/>
    </source>
</evidence>
<proteinExistence type="inferred from homology"/>
<evidence type="ECO:0000256" key="8">
    <source>
        <dbReference type="RuleBase" id="RU361270"/>
    </source>
</evidence>
<dbReference type="InterPro" id="IPR023416">
    <property type="entry name" value="Transthyretin/HIU_hydrolase_d"/>
</dbReference>
<feature type="non-terminal residue" evidence="11">
    <location>
        <position position="1"/>
    </location>
</feature>
<dbReference type="PANTHER" id="PTHR10395:SF7">
    <property type="entry name" value="5-HYDROXYISOURATE HYDROLASE"/>
    <property type="match status" value="1"/>
</dbReference>
<dbReference type="PROSITE" id="PS00769">
    <property type="entry name" value="TRANSTHYRETIN_2"/>
    <property type="match status" value="1"/>
</dbReference>
<evidence type="ECO:0000256" key="1">
    <source>
        <dbReference type="ARBA" id="ARBA00001043"/>
    </source>
</evidence>
<reference evidence="11" key="1">
    <citation type="submission" date="2023-06" db="EMBL/GenBank/DDBJ databases">
        <authorList>
            <person name="Delattre M."/>
        </authorList>
    </citation>
    <scope>NUCLEOTIDE SEQUENCE</scope>
    <source>
        <strain evidence="11">AF72</strain>
    </source>
</reference>
<evidence type="ECO:0000256" key="9">
    <source>
        <dbReference type="SAM" id="SignalP"/>
    </source>
</evidence>
<dbReference type="AlphaFoldDB" id="A0AA36FUH6"/>
<evidence type="ECO:0000256" key="2">
    <source>
        <dbReference type="ARBA" id="ARBA00002704"/>
    </source>
</evidence>
<evidence type="ECO:0000313" key="12">
    <source>
        <dbReference type="Proteomes" id="UP001177023"/>
    </source>
</evidence>